<dbReference type="Proteomes" id="UP000553632">
    <property type="component" value="Unassembled WGS sequence"/>
</dbReference>
<gene>
    <name evidence="3" type="ORF">FOZ63_030387</name>
</gene>
<accession>A0A7J6PYJ3</accession>
<keyword evidence="2" id="KW-0472">Membrane</keyword>
<evidence type="ECO:0000256" key="2">
    <source>
        <dbReference type="SAM" id="Phobius"/>
    </source>
</evidence>
<reference evidence="3 4" key="1">
    <citation type="submission" date="2020-04" db="EMBL/GenBank/DDBJ databases">
        <title>Perkinsus olseni comparative genomics.</title>
        <authorList>
            <person name="Bogema D.R."/>
        </authorList>
    </citation>
    <scope>NUCLEOTIDE SEQUENCE [LARGE SCALE GENOMIC DNA]</scope>
    <source>
        <strain evidence="3 4">ATCC PRA-207</strain>
    </source>
</reference>
<organism evidence="3 4">
    <name type="scientific">Perkinsus olseni</name>
    <name type="common">Perkinsus atlanticus</name>
    <dbReference type="NCBI Taxonomy" id="32597"/>
    <lineage>
        <taxon>Eukaryota</taxon>
        <taxon>Sar</taxon>
        <taxon>Alveolata</taxon>
        <taxon>Perkinsozoa</taxon>
        <taxon>Perkinsea</taxon>
        <taxon>Perkinsida</taxon>
        <taxon>Perkinsidae</taxon>
        <taxon>Perkinsus</taxon>
    </lineage>
</organism>
<feature type="compositionally biased region" description="Low complexity" evidence="1">
    <location>
        <begin position="315"/>
        <end position="325"/>
    </location>
</feature>
<sequence length="338" mass="37134">MSLPSKPRLAPPRRTGTPPAPPIENTGEAGNRGLESGGSGDSIAADSDQDKALGRRRSVLLATQSAITRVSPNLDDFSFGSWTQVIELANDCIPQRPAQLWVSERLLHDSEQLAIASALFMGVAFAGLMVPSVDWLERSEGYAMVVAPMYVTFMSLSGLSALCSVTASYARSLAFNKIPYPMLPRFVADLKSGRYWMFFREPAFWFVTSATSLICGLGCGAALLYGIKHSIIALVLFVLVLFFQTYIWKWWPKMLRAHQEEMLSEVRSRELIHSQARFRTSRSLASVSMGTMTFNSYVDEADRYPGSNGSRRESSGGSSQSTAAGGLVDRYDPVMEIV</sequence>
<feature type="transmembrane region" description="Helical" evidence="2">
    <location>
        <begin position="203"/>
        <end position="225"/>
    </location>
</feature>
<keyword evidence="4" id="KW-1185">Reference proteome</keyword>
<feature type="transmembrane region" description="Helical" evidence="2">
    <location>
        <begin position="150"/>
        <end position="170"/>
    </location>
</feature>
<feature type="transmembrane region" description="Helical" evidence="2">
    <location>
        <begin position="113"/>
        <end position="130"/>
    </location>
</feature>
<feature type="region of interest" description="Disordered" evidence="1">
    <location>
        <begin position="1"/>
        <end position="49"/>
    </location>
</feature>
<protein>
    <submittedName>
        <fullName evidence="3">Uncharacterized protein</fullName>
    </submittedName>
</protein>
<name>A0A7J6PYJ3_PEROL</name>
<evidence type="ECO:0000313" key="3">
    <source>
        <dbReference type="EMBL" id="KAF4701259.1"/>
    </source>
</evidence>
<feature type="region of interest" description="Disordered" evidence="1">
    <location>
        <begin position="305"/>
        <end position="325"/>
    </location>
</feature>
<dbReference type="OMA" id="MYVTFMS"/>
<proteinExistence type="predicted"/>
<keyword evidence="2" id="KW-1133">Transmembrane helix</keyword>
<evidence type="ECO:0000256" key="1">
    <source>
        <dbReference type="SAM" id="MobiDB-lite"/>
    </source>
</evidence>
<dbReference type="EMBL" id="JABANO010036767">
    <property type="protein sequence ID" value="KAF4701259.1"/>
    <property type="molecule type" value="Genomic_DNA"/>
</dbReference>
<evidence type="ECO:0000313" key="4">
    <source>
        <dbReference type="Proteomes" id="UP000553632"/>
    </source>
</evidence>
<dbReference type="AlphaFoldDB" id="A0A7J6PYJ3"/>
<comment type="caution">
    <text evidence="3">The sequence shown here is derived from an EMBL/GenBank/DDBJ whole genome shotgun (WGS) entry which is preliminary data.</text>
</comment>
<feature type="transmembrane region" description="Helical" evidence="2">
    <location>
        <begin position="231"/>
        <end position="248"/>
    </location>
</feature>
<keyword evidence="2" id="KW-0812">Transmembrane</keyword>